<accession>A0ABR0E0V2</accession>
<comment type="caution">
    <text evidence="2">The sequence shown here is derived from an EMBL/GenBank/DDBJ whole genome shotgun (WGS) entry which is preliminary data.</text>
</comment>
<evidence type="ECO:0000313" key="3">
    <source>
        <dbReference type="Proteomes" id="UP001305779"/>
    </source>
</evidence>
<gene>
    <name evidence="2" type="ORF">PRZ48_013384</name>
</gene>
<feature type="region of interest" description="Disordered" evidence="1">
    <location>
        <begin position="165"/>
        <end position="221"/>
    </location>
</feature>
<keyword evidence="3" id="KW-1185">Reference proteome</keyword>
<evidence type="ECO:0008006" key="4">
    <source>
        <dbReference type="Google" id="ProtNLM"/>
    </source>
</evidence>
<proteinExistence type="predicted"/>
<name>A0ABR0E0V2_ZASCE</name>
<evidence type="ECO:0000256" key="1">
    <source>
        <dbReference type="SAM" id="MobiDB-lite"/>
    </source>
</evidence>
<reference evidence="2 3" key="1">
    <citation type="journal article" date="2023" name="G3 (Bethesda)">
        <title>A chromosome-level genome assembly of Zasmidium syzygii isolated from banana leaves.</title>
        <authorList>
            <person name="van Westerhoven A.C."/>
            <person name="Mehrabi R."/>
            <person name="Talebi R."/>
            <person name="Steentjes M.B.F."/>
            <person name="Corcolon B."/>
            <person name="Chong P.A."/>
            <person name="Kema G.H.J."/>
            <person name="Seidl M.F."/>
        </authorList>
    </citation>
    <scope>NUCLEOTIDE SEQUENCE [LARGE SCALE GENOMIC DNA]</scope>
    <source>
        <strain evidence="2 3">P124</strain>
    </source>
</reference>
<feature type="region of interest" description="Disordered" evidence="1">
    <location>
        <begin position="482"/>
        <end position="510"/>
    </location>
</feature>
<sequence length="510" mass="57216">MSFFWHETPDDTAVAQGCGSLPFAAVKALQPTECIPTDGDYGPNAFGALTWGHLDDINASPRRTENVTFRLLRIEVVSRIENTPPSAVIWRMEYHLIEGLRHQWCQHARVPQEAQSRVYLSLGGFRRSDQEECKTLMAKPKVLSGYDIGESMHWRECIVEAKMEETGGSGTSSTTAPRPNAAGKRITKDAVHKSHTQNRRPTENSGDSEDNDAHSDVRSDRTVQQKVIVRITSSLPASSSAILRFEPLETVQQVLRSWCKRQSPEFRYQKADLWLVCGQNTLSDSTLCKDIVPHAGTQDSSLGAAGHAAALRVVSYPQLQAMLNLRRHEVDLEFAAVRLERIKRGLDEPAGDLLPSVESTTEPVTVHELCNGVHTAVSSLSPAVKLIVTPFMPDSRPWSYYRKELQNAGELLESWKGRRSYGDSSDQDLVLVHNDEILDYTTTWWSISRPEQRWTDEDDKVNVKSIDLQIMTREMFNRWLADGKPRNPKFAGGSGARGGRKTSLLGKRRR</sequence>
<evidence type="ECO:0000313" key="2">
    <source>
        <dbReference type="EMBL" id="KAK4495057.1"/>
    </source>
</evidence>
<dbReference type="Proteomes" id="UP001305779">
    <property type="component" value="Unassembled WGS sequence"/>
</dbReference>
<organism evidence="2 3">
    <name type="scientific">Zasmidium cellare</name>
    <name type="common">Wine cellar mold</name>
    <name type="synonym">Racodium cellare</name>
    <dbReference type="NCBI Taxonomy" id="395010"/>
    <lineage>
        <taxon>Eukaryota</taxon>
        <taxon>Fungi</taxon>
        <taxon>Dikarya</taxon>
        <taxon>Ascomycota</taxon>
        <taxon>Pezizomycotina</taxon>
        <taxon>Dothideomycetes</taxon>
        <taxon>Dothideomycetidae</taxon>
        <taxon>Mycosphaerellales</taxon>
        <taxon>Mycosphaerellaceae</taxon>
        <taxon>Zasmidium</taxon>
    </lineage>
</organism>
<protein>
    <recommendedName>
        <fullName evidence="4">Ubiquitin-like domain-containing protein</fullName>
    </recommendedName>
</protein>
<feature type="compositionally biased region" description="Basic and acidic residues" evidence="1">
    <location>
        <begin position="211"/>
        <end position="221"/>
    </location>
</feature>
<dbReference type="EMBL" id="JAXOVC010000012">
    <property type="protein sequence ID" value="KAK4495057.1"/>
    <property type="molecule type" value="Genomic_DNA"/>
</dbReference>